<dbReference type="EMBL" id="CP035107">
    <property type="protein sequence ID" value="QAR30699.1"/>
    <property type="molecule type" value="Genomic_DNA"/>
</dbReference>
<feature type="binding site" evidence="11">
    <location>
        <position position="70"/>
    </location>
    <ligand>
        <name>Na(+)</name>
        <dbReference type="ChEBI" id="CHEBI:29101"/>
        <note>structural</note>
    </ligand>
</feature>
<comment type="catalytic activity">
    <reaction evidence="10">
        <text>fluoride(in) = fluoride(out)</text>
        <dbReference type="Rhea" id="RHEA:76159"/>
        <dbReference type="ChEBI" id="CHEBI:17051"/>
    </reaction>
    <physiologicalReaction direction="left-to-right" evidence="10">
        <dbReference type="Rhea" id="RHEA:76160"/>
    </physiologicalReaction>
</comment>
<reference evidence="12 13" key="1">
    <citation type="submission" date="2019-01" db="EMBL/GenBank/DDBJ databases">
        <title>Whole Genome of Ornithobacterium rhinotracheale FARPER-174b.</title>
        <authorList>
            <person name="Tataje-Lavanda L.A."/>
            <person name="Montalvan A."/>
            <person name="Montesinos R."/>
            <person name="Zimic M."/>
            <person name="Fernandez-Sanchez M."/>
            <person name="Fernandez-Diaz M."/>
        </authorList>
    </citation>
    <scope>NUCLEOTIDE SEQUENCE [LARGE SCALE GENOMIC DNA]</scope>
    <source>
        <strain evidence="12 13">FARPER-174b</strain>
    </source>
</reference>
<accession>A0A410JRC4</accession>
<evidence type="ECO:0000256" key="9">
    <source>
        <dbReference type="ARBA" id="ARBA00035120"/>
    </source>
</evidence>
<dbReference type="GO" id="GO:0062054">
    <property type="term" value="F:fluoride channel activity"/>
    <property type="evidence" value="ECO:0007669"/>
    <property type="project" value="UniProtKB-UniRule"/>
</dbReference>
<dbReference type="OrthoDB" id="9815830at2"/>
<organism evidence="12 13">
    <name type="scientific">Ornithobacterium rhinotracheale</name>
    <dbReference type="NCBI Taxonomy" id="28251"/>
    <lineage>
        <taxon>Bacteria</taxon>
        <taxon>Pseudomonadati</taxon>
        <taxon>Bacteroidota</taxon>
        <taxon>Flavobacteriia</taxon>
        <taxon>Flavobacteriales</taxon>
        <taxon>Weeksellaceae</taxon>
        <taxon>Ornithobacterium</taxon>
    </lineage>
</organism>
<keyword evidence="6 11" id="KW-0406">Ion transport</keyword>
<dbReference type="NCBIfam" id="TIGR00494">
    <property type="entry name" value="crcB"/>
    <property type="match status" value="1"/>
</dbReference>
<evidence type="ECO:0000256" key="8">
    <source>
        <dbReference type="ARBA" id="ARBA00023303"/>
    </source>
</evidence>
<dbReference type="Proteomes" id="UP000287701">
    <property type="component" value="Chromosome"/>
</dbReference>
<comment type="subcellular location">
    <subcellularLocation>
        <location evidence="1 11">Cell membrane</location>
        <topology evidence="1 11">Multi-pass membrane protein</topology>
    </subcellularLocation>
</comment>
<dbReference type="GO" id="GO:0140114">
    <property type="term" value="P:cellular detoxification of fluoride"/>
    <property type="evidence" value="ECO:0007669"/>
    <property type="project" value="UniProtKB-UniRule"/>
</dbReference>
<keyword evidence="8 11" id="KW-0407">Ion channel</keyword>
<comment type="similarity">
    <text evidence="9 11">Belongs to the fluoride channel Fluc/FEX (TC 1.A.43) family.</text>
</comment>
<evidence type="ECO:0000313" key="13">
    <source>
        <dbReference type="Proteomes" id="UP000287701"/>
    </source>
</evidence>
<evidence type="ECO:0000256" key="2">
    <source>
        <dbReference type="ARBA" id="ARBA00022475"/>
    </source>
</evidence>
<feature type="binding site" evidence="11">
    <location>
        <position position="73"/>
    </location>
    <ligand>
        <name>Na(+)</name>
        <dbReference type="ChEBI" id="CHEBI:29101"/>
        <note>structural</note>
    </ligand>
</feature>
<evidence type="ECO:0000256" key="6">
    <source>
        <dbReference type="ARBA" id="ARBA00023065"/>
    </source>
</evidence>
<evidence type="ECO:0000256" key="7">
    <source>
        <dbReference type="ARBA" id="ARBA00023136"/>
    </source>
</evidence>
<evidence type="ECO:0000256" key="10">
    <source>
        <dbReference type="ARBA" id="ARBA00035585"/>
    </source>
</evidence>
<dbReference type="GO" id="GO:0046872">
    <property type="term" value="F:metal ion binding"/>
    <property type="evidence" value="ECO:0007669"/>
    <property type="project" value="UniProtKB-KW"/>
</dbReference>
<evidence type="ECO:0000256" key="3">
    <source>
        <dbReference type="ARBA" id="ARBA00022519"/>
    </source>
</evidence>
<comment type="function">
    <text evidence="11">Fluoride-specific ion channel. Important for reducing fluoride concentration in the cell, thus reducing its toxicity.</text>
</comment>
<evidence type="ECO:0000256" key="5">
    <source>
        <dbReference type="ARBA" id="ARBA00022989"/>
    </source>
</evidence>
<comment type="activity regulation">
    <text evidence="11">Na(+) is not transported, but it plays an essential structural role and its presence is essential for fluoride channel function.</text>
</comment>
<feature type="transmembrane region" description="Helical" evidence="11">
    <location>
        <begin position="60"/>
        <end position="79"/>
    </location>
</feature>
<evidence type="ECO:0000256" key="11">
    <source>
        <dbReference type="HAMAP-Rule" id="MF_00454"/>
    </source>
</evidence>
<evidence type="ECO:0000256" key="4">
    <source>
        <dbReference type="ARBA" id="ARBA00022692"/>
    </source>
</evidence>
<evidence type="ECO:0000256" key="1">
    <source>
        <dbReference type="ARBA" id="ARBA00004651"/>
    </source>
</evidence>
<dbReference type="Pfam" id="PF02537">
    <property type="entry name" value="CRCB"/>
    <property type="match status" value="1"/>
</dbReference>
<name>A0A410JRC4_ORNRH</name>
<keyword evidence="2 11" id="KW-1003">Cell membrane</keyword>
<gene>
    <name evidence="11 12" type="primary">crcB</name>
    <name evidence="11" type="synonym">fluC</name>
    <name evidence="12" type="ORF">EQP59_04760</name>
</gene>
<keyword evidence="5 11" id="KW-1133">Transmembrane helix</keyword>
<feature type="transmembrane region" description="Helical" evidence="11">
    <location>
        <begin position="91"/>
        <end position="111"/>
    </location>
</feature>
<keyword evidence="4 11" id="KW-0812">Transmembrane</keyword>
<dbReference type="PANTHER" id="PTHR28259:SF1">
    <property type="entry name" value="FLUORIDE EXPORT PROTEIN 1-RELATED"/>
    <property type="match status" value="1"/>
</dbReference>
<keyword evidence="3" id="KW-0997">Cell inner membrane</keyword>
<dbReference type="PANTHER" id="PTHR28259">
    <property type="entry name" value="FLUORIDE EXPORT PROTEIN 1-RELATED"/>
    <property type="match status" value="1"/>
</dbReference>
<dbReference type="HAMAP" id="MF_00454">
    <property type="entry name" value="FluC"/>
    <property type="match status" value="1"/>
</dbReference>
<dbReference type="RefSeq" id="WP_128501177.1">
    <property type="nucleotide sequence ID" value="NZ_CP035107.1"/>
</dbReference>
<keyword evidence="11" id="KW-0813">Transport</keyword>
<sequence length="119" mass="13009">MFKNLLFIFLGGGAGSIFRYLLSFFNAEYSYGTFLANFLGCLLLGALLGLGQRSLFSQPVYLLLSVGFCGGFTTFSTFTAETFKMLSSGEYLEFLVYSLGTFVLCLAGVVLGNKVVDFF</sequence>
<feature type="transmembrane region" description="Helical" evidence="11">
    <location>
        <begin position="29"/>
        <end position="48"/>
    </location>
</feature>
<proteinExistence type="inferred from homology"/>
<keyword evidence="11" id="KW-0479">Metal-binding</keyword>
<dbReference type="InterPro" id="IPR003691">
    <property type="entry name" value="FluC"/>
</dbReference>
<dbReference type="AlphaFoldDB" id="A0A410JRC4"/>
<keyword evidence="7 11" id="KW-0472">Membrane</keyword>
<protein>
    <recommendedName>
        <fullName evidence="11">Fluoride-specific ion channel FluC</fullName>
    </recommendedName>
</protein>
<dbReference type="GO" id="GO:0005886">
    <property type="term" value="C:plasma membrane"/>
    <property type="evidence" value="ECO:0007669"/>
    <property type="project" value="UniProtKB-SubCell"/>
</dbReference>
<keyword evidence="11" id="KW-0915">Sodium</keyword>
<evidence type="ECO:0000313" key="12">
    <source>
        <dbReference type="EMBL" id="QAR30699.1"/>
    </source>
</evidence>